<keyword evidence="2" id="KW-1185">Reference proteome</keyword>
<sequence length="193" mass="21943">MLAMSFHKYWQVFSPVKNQLKVEGLIDSEWVESGMVIRLDIFHWIHRFDAAVRTDHHPKYALFKSALSAAVFAYNRKNTALLIKAITEGSPNRYEGLSNDDLKHFVRRVTVGALETYVWVQNAIDCLKGAAGLNENGLSLFKDDDAIHQVWDGRQKHLECIQGPPGVNMYTVTKHVTRNGISIPFYVTSRVIV</sequence>
<reference evidence="1" key="1">
    <citation type="submission" date="2021-10" db="EMBL/GenBank/DDBJ databases">
        <title>Tropical sea cucumber genome reveals ecological adaptation and Cuvierian tubules defense mechanism.</title>
        <authorList>
            <person name="Chen T."/>
        </authorList>
    </citation>
    <scope>NUCLEOTIDE SEQUENCE</scope>
    <source>
        <strain evidence="1">Nanhai2018</strain>
        <tissue evidence="1">Muscle</tissue>
    </source>
</reference>
<accession>A0A9Q1CPN1</accession>
<gene>
    <name evidence="1" type="ORF">HOLleu_01675</name>
</gene>
<dbReference type="PANTHER" id="PTHR47773:SF1">
    <property type="entry name" value="C2H2-TYPE DOMAIN-CONTAINING PROTEIN"/>
    <property type="match status" value="1"/>
</dbReference>
<dbReference type="PANTHER" id="PTHR47773">
    <property type="entry name" value="SI:DKEY-9I5.2-RELATED"/>
    <property type="match status" value="1"/>
</dbReference>
<name>A0A9Q1CPN1_HOLLE</name>
<organism evidence="1 2">
    <name type="scientific">Holothuria leucospilota</name>
    <name type="common">Black long sea cucumber</name>
    <name type="synonym">Mertensiothuria leucospilota</name>
    <dbReference type="NCBI Taxonomy" id="206669"/>
    <lineage>
        <taxon>Eukaryota</taxon>
        <taxon>Metazoa</taxon>
        <taxon>Echinodermata</taxon>
        <taxon>Eleutherozoa</taxon>
        <taxon>Echinozoa</taxon>
        <taxon>Holothuroidea</taxon>
        <taxon>Aspidochirotacea</taxon>
        <taxon>Aspidochirotida</taxon>
        <taxon>Holothuriidae</taxon>
        <taxon>Holothuria</taxon>
    </lineage>
</organism>
<evidence type="ECO:0000313" key="2">
    <source>
        <dbReference type="Proteomes" id="UP001152320"/>
    </source>
</evidence>
<dbReference type="OrthoDB" id="10072098at2759"/>
<evidence type="ECO:0000313" key="1">
    <source>
        <dbReference type="EMBL" id="KAJ8049091.1"/>
    </source>
</evidence>
<proteinExistence type="predicted"/>
<protein>
    <submittedName>
        <fullName evidence="1">Uncharacterized protein</fullName>
    </submittedName>
</protein>
<comment type="caution">
    <text evidence="1">The sequence shown here is derived from an EMBL/GenBank/DDBJ whole genome shotgun (WGS) entry which is preliminary data.</text>
</comment>
<dbReference type="Proteomes" id="UP001152320">
    <property type="component" value="Chromosome 1"/>
</dbReference>
<dbReference type="EMBL" id="JAIZAY010000001">
    <property type="protein sequence ID" value="KAJ8049091.1"/>
    <property type="molecule type" value="Genomic_DNA"/>
</dbReference>
<dbReference type="AlphaFoldDB" id="A0A9Q1CPN1"/>